<keyword evidence="3" id="KW-1185">Reference proteome</keyword>
<dbReference type="PANTHER" id="PTHR12461">
    <property type="entry name" value="HYPOXIA-INDUCIBLE FACTOR 1 ALPHA INHIBITOR-RELATED"/>
    <property type="match status" value="1"/>
</dbReference>
<name>A0A2A2TNM4_9CYAN</name>
<gene>
    <name evidence="2" type="ORF">CK510_05655</name>
</gene>
<dbReference type="SMART" id="SM00558">
    <property type="entry name" value="JmjC"/>
    <property type="match status" value="1"/>
</dbReference>
<dbReference type="Gene3D" id="2.60.120.650">
    <property type="entry name" value="Cupin"/>
    <property type="match status" value="1"/>
</dbReference>
<dbReference type="InterPro" id="IPR003347">
    <property type="entry name" value="JmjC_dom"/>
</dbReference>
<feature type="domain" description="JmjC" evidence="1">
    <location>
        <begin position="95"/>
        <end position="263"/>
    </location>
</feature>
<accession>A0A2A2TNM4</accession>
<proteinExistence type="predicted"/>
<dbReference type="OrthoDB" id="118524at2"/>
<dbReference type="Pfam" id="PF13621">
    <property type="entry name" value="Cupin_8"/>
    <property type="match status" value="1"/>
</dbReference>
<protein>
    <submittedName>
        <fullName evidence="2">Transcriptional regulator</fullName>
    </submittedName>
</protein>
<dbReference type="PANTHER" id="PTHR12461:SF105">
    <property type="entry name" value="HYPOXIA-INDUCIBLE FACTOR 1-ALPHA INHIBITOR"/>
    <property type="match status" value="1"/>
</dbReference>
<dbReference type="InterPro" id="IPR041667">
    <property type="entry name" value="Cupin_8"/>
</dbReference>
<dbReference type="EMBL" id="NTFS01000038">
    <property type="protein sequence ID" value="PAX59728.1"/>
    <property type="molecule type" value="Genomic_DNA"/>
</dbReference>
<dbReference type="Proteomes" id="UP000218238">
    <property type="component" value="Unassembled WGS sequence"/>
</dbReference>
<evidence type="ECO:0000313" key="3">
    <source>
        <dbReference type="Proteomes" id="UP000218238"/>
    </source>
</evidence>
<evidence type="ECO:0000259" key="1">
    <source>
        <dbReference type="PROSITE" id="PS51184"/>
    </source>
</evidence>
<organism evidence="2 3">
    <name type="scientific">Brunnivagina elsteri CCALA 953</name>
    <dbReference type="NCBI Taxonomy" id="987040"/>
    <lineage>
        <taxon>Bacteria</taxon>
        <taxon>Bacillati</taxon>
        <taxon>Cyanobacteriota</taxon>
        <taxon>Cyanophyceae</taxon>
        <taxon>Nostocales</taxon>
        <taxon>Calotrichaceae</taxon>
        <taxon>Brunnivagina</taxon>
    </lineage>
</organism>
<reference evidence="2 3" key="1">
    <citation type="submission" date="2017-08" db="EMBL/GenBank/DDBJ databases">
        <title>Draft genome sequence of filamentous cyanobacterium Calothrix elsteri CCALA 953.</title>
        <authorList>
            <person name="Gagunashvili A.N."/>
            <person name="Elster J."/>
            <person name="Andresson O.S."/>
        </authorList>
    </citation>
    <scope>NUCLEOTIDE SEQUENCE [LARGE SCALE GENOMIC DNA]</scope>
    <source>
        <strain evidence="2 3">CCALA 953</strain>
    </source>
</reference>
<sequence length="307" mass="35359">MPQSLLGNQLEIRWIPRPDVFSENLAKRLDRESFKFKHKLLGHPALSLENLAKVIPALPKNHVHYSNKMMKNGDSFEQSFQHSNNLSIEETIDSIRVSDSYIMISSPEIDDSFASLYRELITDVETLMQKRGVGTKAIDPKLYLFIASPNSITPFHIDRYSTFLMQFRGSKEICVFNPWDERAVTSIAREAYVAYANTHLPWCLENDVLATKFVFHPGETLHIPFVAGHHVKNGSEDVSISMSIIFNTRQTMMWRKALTFNHSIRPILERFDITPAPVGVHFWRDTAKAYFQRPVSRVTKLLKSSKY</sequence>
<comment type="caution">
    <text evidence="2">The sequence shown here is derived from an EMBL/GenBank/DDBJ whole genome shotgun (WGS) entry which is preliminary data.</text>
</comment>
<dbReference type="PROSITE" id="PS51184">
    <property type="entry name" value="JMJC"/>
    <property type="match status" value="1"/>
</dbReference>
<dbReference type="SUPFAM" id="SSF51197">
    <property type="entry name" value="Clavaminate synthase-like"/>
    <property type="match status" value="1"/>
</dbReference>
<dbReference type="AlphaFoldDB" id="A0A2A2TNM4"/>
<evidence type="ECO:0000313" key="2">
    <source>
        <dbReference type="EMBL" id="PAX59728.1"/>
    </source>
</evidence>